<dbReference type="PANTHER" id="PTHR30204">
    <property type="entry name" value="REDOX-CYCLING DRUG-SENSING TRANSCRIPTIONAL ACTIVATOR SOXR"/>
    <property type="match status" value="1"/>
</dbReference>
<evidence type="ECO:0000259" key="2">
    <source>
        <dbReference type="PROSITE" id="PS50937"/>
    </source>
</evidence>
<dbReference type="Gene3D" id="1.10.1660.10">
    <property type="match status" value="1"/>
</dbReference>
<feature type="domain" description="HTH merR-type" evidence="2">
    <location>
        <begin position="9"/>
        <end position="78"/>
    </location>
</feature>
<organism evidence="3 4">
    <name type="scientific">Pseudoduganella plicata</name>
    <dbReference type="NCBI Taxonomy" id="321984"/>
    <lineage>
        <taxon>Bacteria</taxon>
        <taxon>Pseudomonadati</taxon>
        <taxon>Pseudomonadota</taxon>
        <taxon>Betaproteobacteria</taxon>
        <taxon>Burkholderiales</taxon>
        <taxon>Oxalobacteraceae</taxon>
        <taxon>Telluria group</taxon>
        <taxon>Pseudoduganella</taxon>
    </lineage>
</organism>
<dbReference type="PRINTS" id="PR00040">
    <property type="entry name" value="HTHMERR"/>
</dbReference>
<dbReference type="SUPFAM" id="SSF46955">
    <property type="entry name" value="Putative DNA-binding domain"/>
    <property type="match status" value="1"/>
</dbReference>
<evidence type="ECO:0000313" key="4">
    <source>
        <dbReference type="Proteomes" id="UP000294359"/>
    </source>
</evidence>
<dbReference type="SMART" id="SM00422">
    <property type="entry name" value="HTH_MERR"/>
    <property type="match status" value="1"/>
</dbReference>
<dbReference type="PROSITE" id="PS50937">
    <property type="entry name" value="HTH_MERR_2"/>
    <property type="match status" value="1"/>
</dbReference>
<dbReference type="CDD" id="cd04788">
    <property type="entry name" value="HTH_NolA-AlbR"/>
    <property type="match status" value="1"/>
</dbReference>
<name>A0ABX5SA91_9BURK</name>
<proteinExistence type="predicted"/>
<keyword evidence="1" id="KW-0238">DNA-binding</keyword>
<evidence type="ECO:0000256" key="1">
    <source>
        <dbReference type="ARBA" id="ARBA00023125"/>
    </source>
</evidence>
<dbReference type="EMBL" id="CP038026">
    <property type="protein sequence ID" value="QBQ36493.1"/>
    <property type="molecule type" value="Genomic_DNA"/>
</dbReference>
<dbReference type="InterPro" id="IPR009061">
    <property type="entry name" value="DNA-bd_dom_put_sf"/>
</dbReference>
<protein>
    <submittedName>
        <fullName evidence="3">MerR family transcriptional regulator</fullName>
    </submittedName>
</protein>
<dbReference type="Pfam" id="PF13411">
    <property type="entry name" value="MerR_1"/>
    <property type="match status" value="1"/>
</dbReference>
<keyword evidence="4" id="KW-1185">Reference proteome</keyword>
<dbReference type="InterPro" id="IPR047057">
    <property type="entry name" value="MerR_fam"/>
</dbReference>
<dbReference type="PROSITE" id="PS00552">
    <property type="entry name" value="HTH_MERR_1"/>
    <property type="match status" value="1"/>
</dbReference>
<dbReference type="InterPro" id="IPR000551">
    <property type="entry name" value="MerR-type_HTH_dom"/>
</dbReference>
<dbReference type="Proteomes" id="UP000294359">
    <property type="component" value="Chromosome"/>
</dbReference>
<dbReference type="PANTHER" id="PTHR30204:SF90">
    <property type="entry name" value="HTH-TYPE TRANSCRIPTIONAL ACTIVATOR MTA"/>
    <property type="match status" value="1"/>
</dbReference>
<gene>
    <name evidence="3" type="ORF">E1742_10220</name>
</gene>
<reference evidence="3 4" key="1">
    <citation type="submission" date="2019-03" db="EMBL/GenBank/DDBJ databases">
        <title>Draft Genome Sequences of Six Type Strains of the Genus Massilia.</title>
        <authorList>
            <person name="Miess H."/>
            <person name="Frediansyhah A."/>
            <person name="Gross H."/>
        </authorList>
    </citation>
    <scope>NUCLEOTIDE SEQUENCE [LARGE SCALE GENOMIC DNA]</scope>
    <source>
        <strain evidence="3 4">DSM 17505</strain>
    </source>
</reference>
<sequence>MAPDDGATMLKIGQLARHAGLTVRTLHHYDSIGLLSPSARSDSGYRLYSRDDVARLHQIQALRSFGITLADIGTLLAGAGVSSLSIVDRQLAALDRQISEAARMREQLKRMQKQLATGETPDLASWLTTLEHMTMYEKYFTQDELANLALYHDVNVKAEWRTLVDEVAALSAAGIAPDNAAAKSAGMRWIEMLERDTNGSPSLMARLNIMHDSEPALQQSTGITPAIRDFIGRVMGEIKLEAWSRHLLPDELEQMRRHQATRAKEWPPLIESVSRQMQADPSAASVDAAILGGQWMSLFHDMVGNRPETIARFRTAIETEPMLRIGRGMTDEMLAWLRQALHRD</sequence>
<evidence type="ECO:0000313" key="3">
    <source>
        <dbReference type="EMBL" id="QBQ36493.1"/>
    </source>
</evidence>
<accession>A0ABX5SA91</accession>